<dbReference type="EMBL" id="FOBB01000002">
    <property type="protein sequence ID" value="SEL55761.1"/>
    <property type="molecule type" value="Genomic_DNA"/>
</dbReference>
<dbReference type="STRING" id="573321.SAMN04488505_102543"/>
<accession>A0A1H7R6A9</accession>
<evidence type="ECO:0000313" key="3">
    <source>
        <dbReference type="Proteomes" id="UP000198984"/>
    </source>
</evidence>
<dbReference type="Pfam" id="PF00903">
    <property type="entry name" value="Glyoxalase"/>
    <property type="match status" value="1"/>
</dbReference>
<dbReference type="SUPFAM" id="SSF54593">
    <property type="entry name" value="Glyoxalase/Bleomycin resistance protein/Dihydroxybiphenyl dioxygenase"/>
    <property type="match status" value="1"/>
</dbReference>
<dbReference type="AlphaFoldDB" id="A0A1H7R6A9"/>
<evidence type="ECO:0000313" key="2">
    <source>
        <dbReference type="EMBL" id="SEL55761.1"/>
    </source>
</evidence>
<sequence>MTRLDPIIAVKDVEASSNWYQKIFGFKNLHGGEHFSVLASDDDEIVLCLHKWGEHNHPTMTHSNITAGNGLLLYFRTENMKTILENVVNAGCVIEEDVHLNQNSLRQEFSFRDPDGYFLTVTEFHKYEG</sequence>
<dbReference type="Proteomes" id="UP000198984">
    <property type="component" value="Unassembled WGS sequence"/>
</dbReference>
<keyword evidence="3" id="KW-1185">Reference proteome</keyword>
<dbReference type="Gene3D" id="3.10.180.10">
    <property type="entry name" value="2,3-Dihydroxybiphenyl 1,2-Dioxygenase, domain 1"/>
    <property type="match status" value="1"/>
</dbReference>
<dbReference type="PROSITE" id="PS51819">
    <property type="entry name" value="VOC"/>
    <property type="match status" value="1"/>
</dbReference>
<evidence type="ECO:0000259" key="1">
    <source>
        <dbReference type="PROSITE" id="PS51819"/>
    </source>
</evidence>
<gene>
    <name evidence="2" type="ORF">SAMN04488505_102543</name>
</gene>
<feature type="domain" description="VOC" evidence="1">
    <location>
        <begin position="1"/>
        <end position="124"/>
    </location>
</feature>
<dbReference type="RefSeq" id="WP_089910020.1">
    <property type="nucleotide sequence ID" value="NZ_FOBB01000002.1"/>
</dbReference>
<proteinExistence type="predicted"/>
<organism evidence="2 3">
    <name type="scientific">Chitinophaga rupis</name>
    <dbReference type="NCBI Taxonomy" id="573321"/>
    <lineage>
        <taxon>Bacteria</taxon>
        <taxon>Pseudomonadati</taxon>
        <taxon>Bacteroidota</taxon>
        <taxon>Chitinophagia</taxon>
        <taxon>Chitinophagales</taxon>
        <taxon>Chitinophagaceae</taxon>
        <taxon>Chitinophaga</taxon>
    </lineage>
</organism>
<reference evidence="2 3" key="1">
    <citation type="submission" date="2016-10" db="EMBL/GenBank/DDBJ databases">
        <authorList>
            <person name="de Groot N.N."/>
        </authorList>
    </citation>
    <scope>NUCLEOTIDE SEQUENCE [LARGE SCALE GENOMIC DNA]</scope>
    <source>
        <strain evidence="2 3">DSM 21039</strain>
    </source>
</reference>
<dbReference type="InterPro" id="IPR029068">
    <property type="entry name" value="Glyas_Bleomycin-R_OHBP_Dase"/>
</dbReference>
<protein>
    <submittedName>
        <fullName evidence="2">Glyoxalase-like domain-containing protein</fullName>
    </submittedName>
</protein>
<name>A0A1H7R6A9_9BACT</name>
<dbReference type="OrthoDB" id="9795618at2"/>
<dbReference type="InterPro" id="IPR004360">
    <property type="entry name" value="Glyas_Fos-R_dOase_dom"/>
</dbReference>
<dbReference type="InterPro" id="IPR037523">
    <property type="entry name" value="VOC_core"/>
</dbReference>